<dbReference type="Proteomes" id="UP000828941">
    <property type="component" value="Chromosome 14"/>
</dbReference>
<sequence>MIILVAGTDTSAATTIWAMVELMKNPRVMNKAQAEIRNLCGKKGMKEEDIDIEVLSGITQHKKNPLCLVAKNYV</sequence>
<comment type="caution">
    <text evidence="1">The sequence shown here is derived from an EMBL/GenBank/DDBJ whole genome shotgun (WGS) entry which is preliminary data.</text>
</comment>
<reference evidence="1 2" key="1">
    <citation type="journal article" date="2022" name="DNA Res.">
        <title>Chromosomal-level genome assembly of the orchid tree Bauhinia variegata (Leguminosae; Cercidoideae) supports the allotetraploid origin hypothesis of Bauhinia.</title>
        <authorList>
            <person name="Zhong Y."/>
            <person name="Chen Y."/>
            <person name="Zheng D."/>
            <person name="Pang J."/>
            <person name="Liu Y."/>
            <person name="Luo S."/>
            <person name="Meng S."/>
            <person name="Qian L."/>
            <person name="Wei D."/>
            <person name="Dai S."/>
            <person name="Zhou R."/>
        </authorList>
    </citation>
    <scope>NUCLEOTIDE SEQUENCE [LARGE SCALE GENOMIC DNA]</scope>
    <source>
        <strain evidence="1">BV-YZ2020</strain>
    </source>
</reference>
<organism evidence="1 2">
    <name type="scientific">Bauhinia variegata</name>
    <name type="common">Purple orchid tree</name>
    <name type="synonym">Phanera variegata</name>
    <dbReference type="NCBI Taxonomy" id="167791"/>
    <lineage>
        <taxon>Eukaryota</taxon>
        <taxon>Viridiplantae</taxon>
        <taxon>Streptophyta</taxon>
        <taxon>Embryophyta</taxon>
        <taxon>Tracheophyta</taxon>
        <taxon>Spermatophyta</taxon>
        <taxon>Magnoliopsida</taxon>
        <taxon>eudicotyledons</taxon>
        <taxon>Gunneridae</taxon>
        <taxon>Pentapetalae</taxon>
        <taxon>rosids</taxon>
        <taxon>fabids</taxon>
        <taxon>Fabales</taxon>
        <taxon>Fabaceae</taxon>
        <taxon>Cercidoideae</taxon>
        <taxon>Cercideae</taxon>
        <taxon>Bauhiniinae</taxon>
        <taxon>Bauhinia</taxon>
    </lineage>
</organism>
<evidence type="ECO:0000313" key="2">
    <source>
        <dbReference type="Proteomes" id="UP000828941"/>
    </source>
</evidence>
<proteinExistence type="predicted"/>
<keyword evidence="2" id="KW-1185">Reference proteome</keyword>
<accession>A0ACB9KIQ8</accession>
<gene>
    <name evidence="1" type="ORF">L6164_036725</name>
</gene>
<dbReference type="EMBL" id="CM039439">
    <property type="protein sequence ID" value="KAI4296802.1"/>
    <property type="molecule type" value="Genomic_DNA"/>
</dbReference>
<protein>
    <submittedName>
        <fullName evidence="1">Uncharacterized protein</fullName>
    </submittedName>
</protein>
<name>A0ACB9KIQ8_BAUVA</name>
<evidence type="ECO:0000313" key="1">
    <source>
        <dbReference type="EMBL" id="KAI4296802.1"/>
    </source>
</evidence>